<dbReference type="AlphaFoldDB" id="A0A2Z5G4S5"/>
<organism evidence="2 3">
    <name type="scientific">Acidisarcina polymorpha</name>
    <dbReference type="NCBI Taxonomy" id="2211140"/>
    <lineage>
        <taxon>Bacteria</taxon>
        <taxon>Pseudomonadati</taxon>
        <taxon>Acidobacteriota</taxon>
        <taxon>Terriglobia</taxon>
        <taxon>Terriglobales</taxon>
        <taxon>Acidobacteriaceae</taxon>
        <taxon>Acidisarcina</taxon>
    </lineage>
</organism>
<protein>
    <recommendedName>
        <fullName evidence="1">Xylose isomerase-like TIM barrel domain-containing protein</fullName>
    </recommendedName>
</protein>
<dbReference type="EMBL" id="CP030840">
    <property type="protein sequence ID" value="AXC14152.1"/>
    <property type="molecule type" value="Genomic_DNA"/>
</dbReference>
<gene>
    <name evidence="2" type="ORF">ACPOL_4890</name>
</gene>
<name>A0A2Z5G4S5_9BACT</name>
<dbReference type="PANTHER" id="PTHR12110:SF53">
    <property type="entry name" value="BLR5974 PROTEIN"/>
    <property type="match status" value="1"/>
</dbReference>
<proteinExistence type="predicted"/>
<evidence type="ECO:0000259" key="1">
    <source>
        <dbReference type="Pfam" id="PF01261"/>
    </source>
</evidence>
<dbReference type="Proteomes" id="UP000253606">
    <property type="component" value="Chromosome"/>
</dbReference>
<feature type="domain" description="Xylose isomerase-like TIM barrel" evidence="1">
    <location>
        <begin position="60"/>
        <end position="273"/>
    </location>
</feature>
<keyword evidence="3" id="KW-1185">Reference proteome</keyword>
<accession>A0A2Z5G4S5</accession>
<evidence type="ECO:0000313" key="3">
    <source>
        <dbReference type="Proteomes" id="UP000253606"/>
    </source>
</evidence>
<dbReference type="PANTHER" id="PTHR12110">
    <property type="entry name" value="HYDROXYPYRUVATE ISOMERASE"/>
    <property type="match status" value="1"/>
</dbReference>
<dbReference type="InterPro" id="IPR013022">
    <property type="entry name" value="Xyl_isomerase-like_TIM-brl"/>
</dbReference>
<dbReference type="KEGG" id="abas:ACPOL_4890"/>
<reference evidence="2 3" key="1">
    <citation type="journal article" date="2018" name="Front. Microbiol.">
        <title>Hydrolytic Capabilities as a Key to Environmental Success: Chitinolytic and Cellulolytic Acidobacteria From Acidic Sub-arctic Soils and Boreal Peatlands.</title>
        <authorList>
            <person name="Belova S.E."/>
            <person name="Ravin N.V."/>
            <person name="Pankratov T.A."/>
            <person name="Rakitin A.L."/>
            <person name="Ivanova A.A."/>
            <person name="Beletsky A.V."/>
            <person name="Mardanov A.V."/>
            <person name="Sinninghe Damste J.S."/>
            <person name="Dedysh S.N."/>
        </authorList>
    </citation>
    <scope>NUCLEOTIDE SEQUENCE [LARGE SCALE GENOMIC DNA]</scope>
    <source>
        <strain evidence="2 3">SBC82</strain>
    </source>
</reference>
<dbReference type="InterPro" id="IPR050312">
    <property type="entry name" value="IolE/XylAMocC-like"/>
</dbReference>
<dbReference type="Pfam" id="PF01261">
    <property type="entry name" value="AP_endonuc_2"/>
    <property type="match status" value="1"/>
</dbReference>
<dbReference type="InterPro" id="IPR036237">
    <property type="entry name" value="Xyl_isomerase-like_sf"/>
</dbReference>
<evidence type="ECO:0000313" key="2">
    <source>
        <dbReference type="EMBL" id="AXC14152.1"/>
    </source>
</evidence>
<dbReference type="SUPFAM" id="SSF51658">
    <property type="entry name" value="Xylose isomerase-like"/>
    <property type="match status" value="1"/>
</dbReference>
<sequence>MTARSPRANFPIAPRARIAVATYPFRAVMDAPGNPDRDPAKAGMDLAAFAKLVKDEFKVSGIEPLHSHFSSTEPGQIVKLRAAFDAVGVHTVNIPVDEPVELCSQVEEKRNAGNASYRRWIDIAVILGSPSIRVSIPTCSDTSDIPKAIQALQPTLDYAREKGIVVNLENDDPVLSSATRILAAIQQANTPWLRALPDFANSLMGGDERFNTTAVKQMFAHAWNITHVKDAEVIKGKRETVSLGELFTIAKASGYRGYYSMESDSEVDPFADTRHLIEQTLLLM</sequence>
<dbReference type="Gene3D" id="3.20.20.150">
    <property type="entry name" value="Divalent-metal-dependent TIM barrel enzymes"/>
    <property type="match status" value="1"/>
</dbReference>